<keyword evidence="3 5" id="KW-1133">Transmembrane helix</keyword>
<comment type="subcellular location">
    <subcellularLocation>
        <location evidence="1">Membrane</location>
        <topology evidence="1">Multi-pass membrane protein</topology>
    </subcellularLocation>
</comment>
<protein>
    <recommendedName>
        <fullName evidence="7">Polysaccharide biosynthesis protein C-terminal domain-containing protein</fullName>
    </recommendedName>
</protein>
<dbReference type="Pfam" id="PF01943">
    <property type="entry name" value="Polysacc_synt"/>
    <property type="match status" value="1"/>
</dbReference>
<reference evidence="6" key="1">
    <citation type="journal article" date="2014" name="Front. Microbiol.">
        <title>High frequency of phylogenetically diverse reductive dehalogenase-homologous genes in deep subseafloor sedimentary metagenomes.</title>
        <authorList>
            <person name="Kawai M."/>
            <person name="Futagami T."/>
            <person name="Toyoda A."/>
            <person name="Takaki Y."/>
            <person name="Nishi S."/>
            <person name="Hori S."/>
            <person name="Arai W."/>
            <person name="Tsubouchi T."/>
            <person name="Morono Y."/>
            <person name="Uchiyama I."/>
            <person name="Ito T."/>
            <person name="Fujiyama A."/>
            <person name="Inagaki F."/>
            <person name="Takami H."/>
        </authorList>
    </citation>
    <scope>NUCLEOTIDE SEQUENCE</scope>
    <source>
        <strain evidence="6">Expedition CK06-06</strain>
    </source>
</reference>
<dbReference type="GO" id="GO:0016020">
    <property type="term" value="C:membrane"/>
    <property type="evidence" value="ECO:0007669"/>
    <property type="project" value="UniProtKB-SubCell"/>
</dbReference>
<keyword evidence="2 5" id="KW-0812">Transmembrane</keyword>
<proteinExistence type="predicted"/>
<dbReference type="EMBL" id="BART01038681">
    <property type="protein sequence ID" value="GAH06797.1"/>
    <property type="molecule type" value="Genomic_DNA"/>
</dbReference>
<evidence type="ECO:0008006" key="7">
    <source>
        <dbReference type="Google" id="ProtNLM"/>
    </source>
</evidence>
<comment type="caution">
    <text evidence="6">The sequence shown here is derived from an EMBL/GenBank/DDBJ whole genome shotgun (WGS) entry which is preliminary data.</text>
</comment>
<gene>
    <name evidence="6" type="ORF">S01H4_64018</name>
</gene>
<name>X1CGM3_9ZZZZ</name>
<evidence type="ECO:0000256" key="1">
    <source>
        <dbReference type="ARBA" id="ARBA00004141"/>
    </source>
</evidence>
<organism evidence="6">
    <name type="scientific">marine sediment metagenome</name>
    <dbReference type="NCBI Taxonomy" id="412755"/>
    <lineage>
        <taxon>unclassified sequences</taxon>
        <taxon>metagenomes</taxon>
        <taxon>ecological metagenomes</taxon>
    </lineage>
</organism>
<accession>X1CGM3</accession>
<sequence length="100" mass="11304">MTLAWWRIPELQVGTVLNQYVVATAATLIVGLTMVYLKRPADFAFIRPQFLHREWFSTSAVLWFTGGMYLVQNQADIMMLGAMRNPGEVAYYAVASRITG</sequence>
<dbReference type="AlphaFoldDB" id="X1CGM3"/>
<feature type="non-terminal residue" evidence="6">
    <location>
        <position position="100"/>
    </location>
</feature>
<feature type="transmembrane region" description="Helical" evidence="5">
    <location>
        <begin position="20"/>
        <end position="37"/>
    </location>
</feature>
<keyword evidence="4 5" id="KW-0472">Membrane</keyword>
<evidence type="ECO:0000256" key="3">
    <source>
        <dbReference type="ARBA" id="ARBA00022989"/>
    </source>
</evidence>
<evidence type="ECO:0000256" key="4">
    <source>
        <dbReference type="ARBA" id="ARBA00023136"/>
    </source>
</evidence>
<dbReference type="InterPro" id="IPR002797">
    <property type="entry name" value="Polysacc_synth"/>
</dbReference>
<evidence type="ECO:0000256" key="5">
    <source>
        <dbReference type="SAM" id="Phobius"/>
    </source>
</evidence>
<evidence type="ECO:0000256" key="2">
    <source>
        <dbReference type="ARBA" id="ARBA00022692"/>
    </source>
</evidence>
<evidence type="ECO:0000313" key="6">
    <source>
        <dbReference type="EMBL" id="GAH06797.1"/>
    </source>
</evidence>